<dbReference type="EMBL" id="LR134363">
    <property type="protein sequence ID" value="VEG74199.1"/>
    <property type="molecule type" value="Genomic_DNA"/>
</dbReference>
<feature type="compositionally biased region" description="Low complexity" evidence="1">
    <location>
        <begin position="68"/>
        <end position="84"/>
    </location>
</feature>
<dbReference type="KEGG" id="asla:NCTC11923_00821"/>
<reference evidence="2 3" key="1">
    <citation type="submission" date="2018-12" db="EMBL/GenBank/DDBJ databases">
        <authorList>
            <consortium name="Pathogen Informatics"/>
        </authorList>
    </citation>
    <scope>NUCLEOTIDE SEQUENCE [LARGE SCALE GENOMIC DNA]</scope>
    <source>
        <strain evidence="2 3">NCTC11923</strain>
    </source>
</reference>
<evidence type="ECO:0000256" key="1">
    <source>
        <dbReference type="SAM" id="MobiDB-lite"/>
    </source>
</evidence>
<sequence length="699" mass="72949">MNTIPDTVDHIDAEAPQPDGRAMSAAAPPPSPGSRRAALRLLGAGALGVAGTAVAAGLAGCTPGGGSTSATSAPSGNAAATPGSPGVPGAPGASGAQATPRVTGDLTQRITGVEEGDTSAMAPDPSSNQAQSQEQAEQARRAQESQDGGGSSSDTSDAQPQEDGQGSQGGSQDTGSTGGTGGADNNSADNGGTGSQTAPEVYSHAPSEASISVTTDLAPGITLNTSPAWHLARRASIAATADIAADIERMGAEVWIDQQLTPESIDDSAAEAVIAGHYSWSRMPASELKGPTGDAVYRAAPTVTNAVLTRVRLSKRVLAESVVELLGDHIYVPIHGKAESFITGFDVLLRTHALGRYADLLHAALTDVALLQELDNVESTKDKPNENLGRELLELYTVGRDAYTEDDVKASTTILTGHGMDWETMSYTYRPEAHATGAVSLLGFSDPNSDPAAGPDLLKRYVEHLCAQPSTARRLATRIARRYIADEPSNAVVEHIAKAYLDNDTRIAPAVRAALTHSEFGASVGKKWRRPMEFIMTIARASHTQIGTPSGSVSSDDTWNTGAYGWLIQGAGHAPRMYATVDGYPDTASYWMSSSLMMHLWNAAQSAVHGDEKESGVNDWVSVLQISSGAKAMETAARISWHLTGYSWPDAHLESVAALLAGLPESGEPGSWTVTDKDLPHHTSQAVRLCFASPYGFLR</sequence>
<feature type="region of interest" description="Disordered" evidence="1">
    <location>
        <begin position="1"/>
        <end position="36"/>
    </location>
</feature>
<feature type="region of interest" description="Disordered" evidence="1">
    <location>
        <begin position="64"/>
        <end position="103"/>
    </location>
</feature>
<feature type="compositionally biased region" description="Low complexity" evidence="1">
    <location>
        <begin position="90"/>
        <end position="100"/>
    </location>
</feature>
<keyword evidence="3" id="KW-1185">Reference proteome</keyword>
<dbReference type="InterPro" id="IPR014917">
    <property type="entry name" value="DUF1800"/>
</dbReference>
<proteinExistence type="predicted"/>
<organism evidence="2 3">
    <name type="scientific">Actinomyces slackii</name>
    <dbReference type="NCBI Taxonomy" id="52774"/>
    <lineage>
        <taxon>Bacteria</taxon>
        <taxon>Bacillati</taxon>
        <taxon>Actinomycetota</taxon>
        <taxon>Actinomycetes</taxon>
        <taxon>Actinomycetales</taxon>
        <taxon>Actinomycetaceae</taxon>
        <taxon>Actinomyces</taxon>
    </lineage>
</organism>
<feature type="region of interest" description="Disordered" evidence="1">
    <location>
        <begin position="115"/>
        <end position="207"/>
    </location>
</feature>
<protein>
    <submittedName>
        <fullName evidence="2">Protein of uncharacterized function (DUF1800)</fullName>
    </submittedName>
</protein>
<evidence type="ECO:0000313" key="2">
    <source>
        <dbReference type="EMBL" id="VEG74199.1"/>
    </source>
</evidence>
<dbReference type="RefSeq" id="WP_084500706.1">
    <property type="nucleotide sequence ID" value="NZ_CBCRWE010000025.1"/>
</dbReference>
<gene>
    <name evidence="2" type="ORF">NCTC11923_00821</name>
</gene>
<dbReference type="AlphaFoldDB" id="A0A448KB95"/>
<dbReference type="Proteomes" id="UP000276899">
    <property type="component" value="Chromosome"/>
</dbReference>
<accession>A0A448KB95</accession>
<dbReference type="Pfam" id="PF08811">
    <property type="entry name" value="DUF1800"/>
    <property type="match status" value="1"/>
</dbReference>
<evidence type="ECO:0000313" key="3">
    <source>
        <dbReference type="Proteomes" id="UP000276899"/>
    </source>
</evidence>
<name>A0A448KB95_9ACTO</name>